<evidence type="ECO:0000313" key="1">
    <source>
        <dbReference type="EMBL" id="MBB4836965.1"/>
    </source>
</evidence>
<name>A0A7W7JY91_9SPHN</name>
<dbReference type="AlphaFoldDB" id="A0A7W7JY91"/>
<dbReference type="InterPro" id="IPR036086">
    <property type="entry name" value="ParB/Sulfiredoxin_sf"/>
</dbReference>
<dbReference type="EMBL" id="JACHLN010000001">
    <property type="protein sequence ID" value="MBB4836965.1"/>
    <property type="molecule type" value="Genomic_DNA"/>
</dbReference>
<accession>A0A7W7JY91</accession>
<evidence type="ECO:0000313" key="2">
    <source>
        <dbReference type="Proteomes" id="UP000575241"/>
    </source>
</evidence>
<gene>
    <name evidence="1" type="ORF">HNP52_000016</name>
</gene>
<dbReference type="RefSeq" id="WP_409372574.1">
    <property type="nucleotide sequence ID" value="NZ_JACHLN010000001.1"/>
</dbReference>
<evidence type="ECO:0008006" key="3">
    <source>
        <dbReference type="Google" id="ProtNLM"/>
    </source>
</evidence>
<organism evidence="1 2">
    <name type="scientific">Sphingomonas kyeonggiensis</name>
    <dbReference type="NCBI Taxonomy" id="1268553"/>
    <lineage>
        <taxon>Bacteria</taxon>
        <taxon>Pseudomonadati</taxon>
        <taxon>Pseudomonadota</taxon>
        <taxon>Alphaproteobacteria</taxon>
        <taxon>Sphingomonadales</taxon>
        <taxon>Sphingomonadaceae</taxon>
        <taxon>Sphingomonas</taxon>
    </lineage>
</organism>
<dbReference type="SUPFAM" id="SSF110849">
    <property type="entry name" value="ParB/Sulfiredoxin"/>
    <property type="match status" value="1"/>
</dbReference>
<comment type="caution">
    <text evidence="1">The sequence shown here is derived from an EMBL/GenBank/DDBJ whole genome shotgun (WGS) entry which is preliminary data.</text>
</comment>
<dbReference type="Proteomes" id="UP000575241">
    <property type="component" value="Unassembled WGS sequence"/>
</dbReference>
<protein>
    <recommendedName>
        <fullName evidence="3">ParB/Sulfiredoxin domain-containing protein</fullName>
    </recommendedName>
</protein>
<keyword evidence="2" id="KW-1185">Reference proteome</keyword>
<reference evidence="1 2" key="1">
    <citation type="submission" date="2020-08" db="EMBL/GenBank/DDBJ databases">
        <title>Functional genomics of gut bacteria from endangered species of beetles.</title>
        <authorList>
            <person name="Carlos-Shanley C."/>
        </authorList>
    </citation>
    <scope>NUCLEOTIDE SEQUENCE [LARGE SCALE GENOMIC DNA]</scope>
    <source>
        <strain evidence="1 2">S00224</strain>
    </source>
</reference>
<sequence>MELKHIDIAKLSVSRVNMRGMKKAPDLTNILPSVRARGVLVPLIVRAVPCPEPVEGGAPDTHEIVAGWQNRGDLHSQKPRQARPHFVHDHVRRSWKVVTGPVSSPGRSEHCVELDECVSASGNIFAQPE</sequence>
<proteinExistence type="predicted"/>